<reference evidence="1 2" key="1">
    <citation type="submission" date="2020-07" db="EMBL/GenBank/DDBJ databases">
        <authorList>
            <person name="Sun Q."/>
        </authorList>
    </citation>
    <scope>NUCLEOTIDE SEQUENCE [LARGE SCALE GENOMIC DNA]</scope>
    <source>
        <strain evidence="1 2">CGMCC 1.13654</strain>
    </source>
</reference>
<keyword evidence="2" id="KW-1185">Reference proteome</keyword>
<organism evidence="1 2">
    <name type="scientific">Sphingomonas chungangi</name>
    <dbReference type="NCBI Taxonomy" id="2683589"/>
    <lineage>
        <taxon>Bacteria</taxon>
        <taxon>Pseudomonadati</taxon>
        <taxon>Pseudomonadota</taxon>
        <taxon>Alphaproteobacteria</taxon>
        <taxon>Sphingomonadales</taxon>
        <taxon>Sphingomonadaceae</taxon>
        <taxon>Sphingomonas</taxon>
    </lineage>
</organism>
<evidence type="ECO:0000313" key="2">
    <source>
        <dbReference type="Proteomes" id="UP000570166"/>
    </source>
</evidence>
<gene>
    <name evidence="1" type="ORF">HZF05_11915</name>
</gene>
<protein>
    <submittedName>
        <fullName evidence="1">Uncharacterized protein</fullName>
    </submittedName>
</protein>
<dbReference type="RefSeq" id="WP_160366580.1">
    <property type="nucleotide sequence ID" value="NZ_JACEIB010000007.1"/>
</dbReference>
<sequence>MSENVARPRVAKGPKRPRYLRDAELDRFMMMFTALIGEVSALRDRLATHEALAAQGQIATAEAIESYRPSPDDESARGIAREAMLHRVFRVLMEELEQARTAGNDADLDAVLAEDDARSASPVTA</sequence>
<evidence type="ECO:0000313" key="1">
    <source>
        <dbReference type="EMBL" id="MBA2934803.1"/>
    </source>
</evidence>
<accession>A0A838L5N9</accession>
<dbReference type="Proteomes" id="UP000570166">
    <property type="component" value="Unassembled WGS sequence"/>
</dbReference>
<comment type="caution">
    <text evidence="1">The sequence shown here is derived from an EMBL/GenBank/DDBJ whole genome shotgun (WGS) entry which is preliminary data.</text>
</comment>
<name>A0A838L5N9_9SPHN</name>
<dbReference type="AlphaFoldDB" id="A0A838L5N9"/>
<dbReference type="EMBL" id="JACEIB010000007">
    <property type="protein sequence ID" value="MBA2934803.1"/>
    <property type="molecule type" value="Genomic_DNA"/>
</dbReference>
<proteinExistence type="predicted"/>